<keyword evidence="3" id="KW-0731">Sigma factor</keyword>
<dbReference type="InterPro" id="IPR014284">
    <property type="entry name" value="RNA_pol_sigma-70_dom"/>
</dbReference>
<dbReference type="HOGENOM" id="CLU_047691_1_1_11"/>
<keyword evidence="5" id="KW-0804">Transcription</keyword>
<evidence type="ECO:0000313" key="9">
    <source>
        <dbReference type="Proteomes" id="UP000008043"/>
    </source>
</evidence>
<evidence type="ECO:0000256" key="3">
    <source>
        <dbReference type="ARBA" id="ARBA00023082"/>
    </source>
</evidence>
<dbReference type="OrthoDB" id="5518337at2"/>
<dbReference type="PATRIC" id="fig|1214101.3.peg.4353"/>
<evidence type="ECO:0000259" key="6">
    <source>
        <dbReference type="Pfam" id="PF04542"/>
    </source>
</evidence>
<dbReference type="InterPro" id="IPR013325">
    <property type="entry name" value="RNA_pol_sigma_r2"/>
</dbReference>
<dbReference type="Pfam" id="PF08281">
    <property type="entry name" value="Sigma70_r4_2"/>
    <property type="match status" value="1"/>
</dbReference>
<keyword evidence="4" id="KW-0238">DNA-binding</keyword>
<dbReference type="AlphaFoldDB" id="K4R6G3"/>
<keyword evidence="9" id="KW-1185">Reference proteome</keyword>
<dbReference type="InterPro" id="IPR039425">
    <property type="entry name" value="RNA_pol_sigma-70-like"/>
</dbReference>
<dbReference type="SUPFAM" id="SSF88946">
    <property type="entry name" value="Sigma2 domain of RNA polymerase sigma factors"/>
    <property type="match status" value="1"/>
</dbReference>
<comment type="similarity">
    <text evidence="1">Belongs to the sigma-70 factor family. ECF subfamily.</text>
</comment>
<dbReference type="InterPro" id="IPR007627">
    <property type="entry name" value="RNA_pol_sigma70_r2"/>
</dbReference>
<evidence type="ECO:0000256" key="2">
    <source>
        <dbReference type="ARBA" id="ARBA00023015"/>
    </source>
</evidence>
<dbReference type="Gene3D" id="1.10.1740.10">
    <property type="match status" value="1"/>
</dbReference>
<dbReference type="KEGG" id="sdv:BN159_4301"/>
<feature type="domain" description="RNA polymerase sigma factor 70 region 4 type 2" evidence="7">
    <location>
        <begin position="125"/>
        <end position="175"/>
    </location>
</feature>
<dbReference type="InterPro" id="IPR013324">
    <property type="entry name" value="RNA_pol_sigma_r3/r4-like"/>
</dbReference>
<evidence type="ECO:0000256" key="1">
    <source>
        <dbReference type="ARBA" id="ARBA00010641"/>
    </source>
</evidence>
<dbReference type="Gene3D" id="1.10.10.10">
    <property type="entry name" value="Winged helix-like DNA-binding domain superfamily/Winged helix DNA-binding domain"/>
    <property type="match status" value="1"/>
</dbReference>
<name>K4R6G3_STRDJ</name>
<organism evidence="8 9">
    <name type="scientific">Streptomyces davaonensis (strain DSM 101723 / JCM 4913 / KCC S-0913 / 768)</name>
    <dbReference type="NCBI Taxonomy" id="1214101"/>
    <lineage>
        <taxon>Bacteria</taxon>
        <taxon>Bacillati</taxon>
        <taxon>Actinomycetota</taxon>
        <taxon>Actinomycetes</taxon>
        <taxon>Kitasatosporales</taxon>
        <taxon>Streptomycetaceae</taxon>
        <taxon>Streptomyces</taxon>
    </lineage>
</organism>
<dbReference type="InterPro" id="IPR036388">
    <property type="entry name" value="WH-like_DNA-bd_sf"/>
</dbReference>
<sequence length="196" mass="22500">MPVTETSRQRADFRDLVRDQLPRLYSLARVLVGDEAEDAVQDCMVKAFEHYGQLHDPAAGAAWLRSILVNCCHDRLRTRARQPEPVDFDDLAAECFSLYRKIAYEDPFPYSDSVHLDFLHGFSRDDVRSVLLALPDIYRIPLVLVHMEGYLAKETAALLQVPLGTVLSRLQRGRKLFERGMWDYAQAHGLLKEDVR</sequence>
<accession>K4R6G3</accession>
<feature type="domain" description="RNA polymerase sigma-70 region 2" evidence="6">
    <location>
        <begin position="16"/>
        <end position="81"/>
    </location>
</feature>
<dbReference type="SUPFAM" id="SSF88659">
    <property type="entry name" value="Sigma3 and sigma4 domains of RNA polymerase sigma factors"/>
    <property type="match status" value="1"/>
</dbReference>
<gene>
    <name evidence="8" type="ORF">BN159_4301</name>
</gene>
<evidence type="ECO:0000259" key="7">
    <source>
        <dbReference type="Pfam" id="PF08281"/>
    </source>
</evidence>
<dbReference type="eggNOG" id="COG1595">
    <property type="taxonomic scope" value="Bacteria"/>
</dbReference>
<dbReference type="Pfam" id="PF04542">
    <property type="entry name" value="Sigma70_r2"/>
    <property type="match status" value="1"/>
</dbReference>
<dbReference type="InterPro" id="IPR013249">
    <property type="entry name" value="RNA_pol_sigma70_r4_t2"/>
</dbReference>
<dbReference type="GO" id="GO:0003677">
    <property type="term" value="F:DNA binding"/>
    <property type="evidence" value="ECO:0007669"/>
    <property type="project" value="UniProtKB-KW"/>
</dbReference>
<dbReference type="PANTHER" id="PTHR43133:SF50">
    <property type="entry name" value="ECF RNA POLYMERASE SIGMA FACTOR SIGM"/>
    <property type="match status" value="1"/>
</dbReference>
<dbReference type="EMBL" id="HE971709">
    <property type="protein sequence ID" value="CCK28680.1"/>
    <property type="molecule type" value="Genomic_DNA"/>
</dbReference>
<evidence type="ECO:0000256" key="4">
    <source>
        <dbReference type="ARBA" id="ARBA00023125"/>
    </source>
</evidence>
<dbReference type="STRING" id="1214101.BN159_4301"/>
<dbReference type="Proteomes" id="UP000008043">
    <property type="component" value="Chromosome"/>
</dbReference>
<proteinExistence type="inferred from homology"/>
<dbReference type="PANTHER" id="PTHR43133">
    <property type="entry name" value="RNA POLYMERASE ECF-TYPE SIGMA FACTO"/>
    <property type="match status" value="1"/>
</dbReference>
<dbReference type="RefSeq" id="WP_015659030.1">
    <property type="nucleotide sequence ID" value="NC_020504.1"/>
</dbReference>
<protein>
    <submittedName>
        <fullName evidence="8">Uncharacterized protein</fullName>
    </submittedName>
</protein>
<dbReference type="GO" id="GO:0006352">
    <property type="term" value="P:DNA-templated transcription initiation"/>
    <property type="evidence" value="ECO:0007669"/>
    <property type="project" value="InterPro"/>
</dbReference>
<dbReference type="GO" id="GO:0016987">
    <property type="term" value="F:sigma factor activity"/>
    <property type="evidence" value="ECO:0007669"/>
    <property type="project" value="UniProtKB-KW"/>
</dbReference>
<dbReference type="NCBIfam" id="TIGR02937">
    <property type="entry name" value="sigma70-ECF"/>
    <property type="match status" value="1"/>
</dbReference>
<evidence type="ECO:0000256" key="5">
    <source>
        <dbReference type="ARBA" id="ARBA00023163"/>
    </source>
</evidence>
<keyword evidence="2" id="KW-0805">Transcription regulation</keyword>
<evidence type="ECO:0000313" key="8">
    <source>
        <dbReference type="EMBL" id="CCK28680.1"/>
    </source>
</evidence>
<reference evidence="8 9" key="1">
    <citation type="journal article" date="2012" name="J. Bacteriol.">
        <title>Genome sequence of the bacterium Streptomyces davawensis JCM 4913 and heterologous production of the unique antibiotic roseoflavin.</title>
        <authorList>
            <person name="Jankowitsch F."/>
            <person name="Schwarz J."/>
            <person name="Ruckert C."/>
            <person name="Gust B."/>
            <person name="Szczepanowski R."/>
            <person name="Blom J."/>
            <person name="Pelzer S."/>
            <person name="Kalinowski J."/>
            <person name="Mack M."/>
        </authorList>
    </citation>
    <scope>NUCLEOTIDE SEQUENCE [LARGE SCALE GENOMIC DNA]</scope>
    <source>
        <strain evidence="9">DSM 101723 / JCM 4913 / KCC S-0913 / 768</strain>
    </source>
</reference>